<name>A0A0F9EGY4_9ZZZZ</name>
<dbReference type="AlphaFoldDB" id="A0A0F9EGY4"/>
<sequence length="220" mass="25656">GVEIKHDLVWNGMILSGTIDKVLLNMKLRGRQKLPDIWIRDHKSTGKSLAVIFGGAAWSVQGRVYRILAQDWCDKNLKDKAGKLRGFILDGILKPAIKCCKADQKNAGIWKVPLQDAYLRRVKEWYTKYEDEKEKKSLLSQSVIYNEPVHNVELIQKLTMMKDLSTRPLLLKNFSRDVTRNACFVYEKQCIYHDLCSTPEHLWGELFERKYKQELEEDVE</sequence>
<gene>
    <name evidence="1" type="ORF">LCGC14_2368440</name>
</gene>
<comment type="caution">
    <text evidence="1">The sequence shown here is derived from an EMBL/GenBank/DDBJ whole genome shotgun (WGS) entry which is preliminary data.</text>
</comment>
<reference evidence="1" key="1">
    <citation type="journal article" date="2015" name="Nature">
        <title>Complex archaea that bridge the gap between prokaryotes and eukaryotes.</title>
        <authorList>
            <person name="Spang A."/>
            <person name="Saw J.H."/>
            <person name="Jorgensen S.L."/>
            <person name="Zaremba-Niedzwiedzka K."/>
            <person name="Martijn J."/>
            <person name="Lind A.E."/>
            <person name="van Eijk R."/>
            <person name="Schleper C."/>
            <person name="Guy L."/>
            <person name="Ettema T.J."/>
        </authorList>
    </citation>
    <scope>NUCLEOTIDE SEQUENCE</scope>
</reference>
<organism evidence="1">
    <name type="scientific">marine sediment metagenome</name>
    <dbReference type="NCBI Taxonomy" id="412755"/>
    <lineage>
        <taxon>unclassified sequences</taxon>
        <taxon>metagenomes</taxon>
        <taxon>ecological metagenomes</taxon>
    </lineage>
</organism>
<accession>A0A0F9EGY4</accession>
<protein>
    <recommendedName>
        <fullName evidence="2">PD-(D/E)XK endonuclease-like domain-containing protein</fullName>
    </recommendedName>
</protein>
<dbReference type="EMBL" id="LAZR01034862">
    <property type="protein sequence ID" value="KKL30654.1"/>
    <property type="molecule type" value="Genomic_DNA"/>
</dbReference>
<evidence type="ECO:0000313" key="1">
    <source>
        <dbReference type="EMBL" id="KKL30654.1"/>
    </source>
</evidence>
<evidence type="ECO:0008006" key="2">
    <source>
        <dbReference type="Google" id="ProtNLM"/>
    </source>
</evidence>
<feature type="non-terminal residue" evidence="1">
    <location>
        <position position="1"/>
    </location>
</feature>
<proteinExistence type="predicted"/>